<name>A0A1Y5PAK2_9MICO</name>
<accession>A0A1Y5PAK2</accession>
<dbReference type="RefSeq" id="WP_295577569.1">
    <property type="nucleotide sequence ID" value="NZ_FLQR01000010.1"/>
</dbReference>
<reference evidence="2" key="1">
    <citation type="submission" date="2016-03" db="EMBL/GenBank/DDBJ databases">
        <authorList>
            <person name="Ploux O."/>
        </authorList>
    </citation>
    <scope>NUCLEOTIDE SEQUENCE</scope>
    <source>
        <strain evidence="2">UC1</strain>
    </source>
</reference>
<protein>
    <submittedName>
        <fullName evidence="2">Uncharacterized protein</fullName>
    </submittedName>
</protein>
<keyword evidence="1" id="KW-0472">Membrane</keyword>
<evidence type="ECO:0000313" key="2">
    <source>
        <dbReference type="EMBL" id="SBS74500.1"/>
    </source>
</evidence>
<proteinExistence type="predicted"/>
<keyword evidence="1" id="KW-0812">Transmembrane</keyword>
<evidence type="ECO:0000256" key="1">
    <source>
        <dbReference type="SAM" id="Phobius"/>
    </source>
</evidence>
<gene>
    <name evidence="2" type="ORF">MIPYR_60178</name>
</gene>
<dbReference type="AlphaFoldDB" id="A0A1Y5PAK2"/>
<sequence length="64" mass="6336">MATATLSARPHSRRISPAERVSAGAAAVLSVLGSMLAFGIVALGLLVVPVAALVVFGPALLALL</sequence>
<organism evidence="2">
    <name type="scientific">uncultured Microbacterium sp</name>
    <dbReference type="NCBI Taxonomy" id="191216"/>
    <lineage>
        <taxon>Bacteria</taxon>
        <taxon>Bacillati</taxon>
        <taxon>Actinomycetota</taxon>
        <taxon>Actinomycetes</taxon>
        <taxon>Micrococcales</taxon>
        <taxon>Microbacteriaceae</taxon>
        <taxon>Microbacterium</taxon>
        <taxon>environmental samples</taxon>
    </lineage>
</organism>
<dbReference type="EMBL" id="FLQR01000010">
    <property type="protein sequence ID" value="SBS74500.1"/>
    <property type="molecule type" value="Genomic_DNA"/>
</dbReference>
<feature type="transmembrane region" description="Helical" evidence="1">
    <location>
        <begin position="21"/>
        <end position="40"/>
    </location>
</feature>
<keyword evidence="1" id="KW-1133">Transmembrane helix</keyword>